<feature type="transmembrane region" description="Helical" evidence="2">
    <location>
        <begin position="288"/>
        <end position="305"/>
    </location>
</feature>
<feature type="transmembrane region" description="Helical" evidence="2">
    <location>
        <begin position="197"/>
        <end position="222"/>
    </location>
</feature>
<feature type="transmembrane region" description="Helical" evidence="2">
    <location>
        <begin position="407"/>
        <end position="426"/>
    </location>
</feature>
<feature type="transmembrane region" description="Helical" evidence="2">
    <location>
        <begin position="161"/>
        <end position="185"/>
    </location>
</feature>
<feature type="transmembrane region" description="Helical" evidence="2">
    <location>
        <begin position="317"/>
        <end position="337"/>
    </location>
</feature>
<feature type="transmembrane region" description="Helical" evidence="2">
    <location>
        <begin position="228"/>
        <end position="246"/>
    </location>
</feature>
<dbReference type="Gene3D" id="1.20.1250.20">
    <property type="entry name" value="MFS general substrate transporter like domains"/>
    <property type="match status" value="2"/>
</dbReference>
<dbReference type="InterPro" id="IPR020846">
    <property type="entry name" value="MFS_dom"/>
</dbReference>
<feature type="transmembrane region" description="Helical" evidence="2">
    <location>
        <begin position="101"/>
        <end position="125"/>
    </location>
</feature>
<sequence length="469" mass="51616">MKAKAVDAFELDSSIGANQTGDKLLLELQSSSQLVTATESETLEALFDGESASKDSRPKLTIRSLVCLSGFWLGYHMFWMMQGIVLLPDQVQRIVGPDHKGSGLAVVSLTAGVVFGVASMIVGALNDRFSSQFGKRMPFITVGVVFQCLSLFLLWGSEPLWAYTIGYLIMNIFGVICSIPFNGLVADITPMDQNGPVSAALGAANLAGYLIGAGMGICVQALTEAQLYGVMTLLAVTLTSLTVFGIREPTENYKEQRHAPIQWVELFSDMVRPLYLYPDFKRVFISRLLFQLGIATIQQFLQYWIQDCVNTSLAPTSAVSIGLIPNLVLAPLAAMLIPKHHRKIVVYISAAFMITSCILVMSTNEFYWVLVLSGVFGCGFGPFISVEFAMLMDVLPNPEDAARDMSLWHLAMVLPQIVATPIAGWLLDISQEYGNSHNMHCFGYKIIYSICIVYFISGLYMTWRIQGIK</sequence>
<comment type="subcellular location">
    <subcellularLocation>
        <location evidence="1">Membrane</location>
        <topology evidence="1">Multi-pass membrane protein</topology>
    </subcellularLocation>
</comment>
<feature type="transmembrane region" description="Helical" evidence="2">
    <location>
        <begin position="344"/>
        <end position="361"/>
    </location>
</feature>
<keyword evidence="2" id="KW-1133">Transmembrane helix</keyword>
<evidence type="ECO:0000313" key="4">
    <source>
        <dbReference type="EMBL" id="KAH6598555.1"/>
    </source>
</evidence>
<dbReference type="EMBL" id="JAFCIX010000102">
    <property type="protein sequence ID" value="KAH6598555.1"/>
    <property type="molecule type" value="Genomic_DNA"/>
</dbReference>
<gene>
    <name evidence="4" type="ORF">BASA50_003594</name>
</gene>
<evidence type="ECO:0000313" key="5">
    <source>
        <dbReference type="Proteomes" id="UP001648503"/>
    </source>
</evidence>
<keyword evidence="2" id="KW-0812">Transmembrane</keyword>
<evidence type="ECO:0000259" key="3">
    <source>
        <dbReference type="PROSITE" id="PS50850"/>
    </source>
</evidence>
<organism evidence="4 5">
    <name type="scientific">Batrachochytrium salamandrivorans</name>
    <dbReference type="NCBI Taxonomy" id="1357716"/>
    <lineage>
        <taxon>Eukaryota</taxon>
        <taxon>Fungi</taxon>
        <taxon>Fungi incertae sedis</taxon>
        <taxon>Chytridiomycota</taxon>
        <taxon>Chytridiomycota incertae sedis</taxon>
        <taxon>Chytridiomycetes</taxon>
        <taxon>Rhizophydiales</taxon>
        <taxon>Rhizophydiales incertae sedis</taxon>
        <taxon>Batrachochytrium</taxon>
    </lineage>
</organism>
<dbReference type="Pfam" id="PF13347">
    <property type="entry name" value="MFS_2"/>
    <property type="match status" value="1"/>
</dbReference>
<reference evidence="4 5" key="1">
    <citation type="submission" date="2021-02" db="EMBL/GenBank/DDBJ databases">
        <title>Variation within the Batrachochytrium salamandrivorans European outbreak.</title>
        <authorList>
            <person name="Kelly M."/>
            <person name="Pasmans F."/>
            <person name="Shea T.P."/>
            <person name="Munoz J.F."/>
            <person name="Carranza S."/>
            <person name="Cuomo C.A."/>
            <person name="Martel A."/>
        </authorList>
    </citation>
    <scope>NUCLEOTIDE SEQUENCE [LARGE SCALE GENOMIC DNA]</scope>
    <source>
        <strain evidence="4 5">AMFP18/2</strain>
    </source>
</reference>
<evidence type="ECO:0000256" key="2">
    <source>
        <dbReference type="SAM" id="Phobius"/>
    </source>
</evidence>
<feature type="transmembrane region" description="Helical" evidence="2">
    <location>
        <begin position="137"/>
        <end position="155"/>
    </location>
</feature>
<keyword evidence="5" id="KW-1185">Reference proteome</keyword>
<feature type="transmembrane region" description="Helical" evidence="2">
    <location>
        <begin position="446"/>
        <end position="463"/>
    </location>
</feature>
<feature type="domain" description="Major facilitator superfamily (MFS) profile" evidence="3">
    <location>
        <begin position="62"/>
        <end position="466"/>
    </location>
</feature>
<dbReference type="PROSITE" id="PS50850">
    <property type="entry name" value="MFS"/>
    <property type="match status" value="1"/>
</dbReference>
<protein>
    <recommendedName>
        <fullName evidence="3">Major facilitator superfamily (MFS) profile domain-containing protein</fullName>
    </recommendedName>
</protein>
<dbReference type="PANTHER" id="PTHR23528:SF1">
    <property type="entry name" value="MAJOR FACILITATOR SUPERFAMILY (MFS) PROFILE DOMAIN-CONTAINING PROTEIN"/>
    <property type="match status" value="1"/>
</dbReference>
<accession>A0ABQ8FKQ5</accession>
<proteinExistence type="predicted"/>
<dbReference type="Proteomes" id="UP001648503">
    <property type="component" value="Unassembled WGS sequence"/>
</dbReference>
<comment type="caution">
    <text evidence="4">The sequence shown here is derived from an EMBL/GenBank/DDBJ whole genome shotgun (WGS) entry which is preliminary data.</text>
</comment>
<name>A0ABQ8FKQ5_9FUNG</name>
<dbReference type="InterPro" id="IPR036259">
    <property type="entry name" value="MFS_trans_sf"/>
</dbReference>
<evidence type="ECO:0000256" key="1">
    <source>
        <dbReference type="ARBA" id="ARBA00004141"/>
    </source>
</evidence>
<feature type="transmembrane region" description="Helical" evidence="2">
    <location>
        <begin position="367"/>
        <end position="395"/>
    </location>
</feature>
<dbReference type="PANTHER" id="PTHR23528">
    <property type="match status" value="1"/>
</dbReference>
<dbReference type="SUPFAM" id="SSF103473">
    <property type="entry name" value="MFS general substrate transporter"/>
    <property type="match status" value="1"/>
</dbReference>
<feature type="transmembrane region" description="Helical" evidence="2">
    <location>
        <begin position="60"/>
        <end position="81"/>
    </location>
</feature>
<keyword evidence="2" id="KW-0472">Membrane</keyword>